<protein>
    <submittedName>
        <fullName evidence="1">Uncharacterized protein</fullName>
    </submittedName>
</protein>
<accession>A0A8J3WYB1</accession>
<gene>
    <name evidence="1" type="ORF">Pta02_77610</name>
</gene>
<evidence type="ECO:0000313" key="1">
    <source>
        <dbReference type="EMBL" id="GII05753.1"/>
    </source>
</evidence>
<dbReference type="EMBL" id="BOOK01000077">
    <property type="protein sequence ID" value="GII05753.1"/>
    <property type="molecule type" value="Genomic_DNA"/>
</dbReference>
<organism evidence="1 2">
    <name type="scientific">Planobispora takensis</name>
    <dbReference type="NCBI Taxonomy" id="1367882"/>
    <lineage>
        <taxon>Bacteria</taxon>
        <taxon>Bacillati</taxon>
        <taxon>Actinomycetota</taxon>
        <taxon>Actinomycetes</taxon>
        <taxon>Streptosporangiales</taxon>
        <taxon>Streptosporangiaceae</taxon>
        <taxon>Planobispora</taxon>
    </lineage>
</organism>
<keyword evidence="2" id="KW-1185">Reference proteome</keyword>
<sequence length="110" mass="11077">MPAVGGRAGLRGGLSRREVRGRLSVRGRRLAGLDSLREVLLLVLLADGEGRRAGAGWEVCGGRYGSASGTVCTVPSRPPGSCGVFFALGELVGVAFGVDGGVQLDGPAVG</sequence>
<name>A0A8J3WYB1_9ACTN</name>
<proteinExistence type="predicted"/>
<dbReference type="Proteomes" id="UP000634476">
    <property type="component" value="Unassembled WGS sequence"/>
</dbReference>
<evidence type="ECO:0000313" key="2">
    <source>
        <dbReference type="Proteomes" id="UP000634476"/>
    </source>
</evidence>
<reference evidence="1" key="1">
    <citation type="submission" date="2021-01" db="EMBL/GenBank/DDBJ databases">
        <title>Whole genome shotgun sequence of Planobispora takensis NBRC 109077.</title>
        <authorList>
            <person name="Komaki H."/>
            <person name="Tamura T."/>
        </authorList>
    </citation>
    <scope>NUCLEOTIDE SEQUENCE</scope>
    <source>
        <strain evidence="1">NBRC 109077</strain>
    </source>
</reference>
<dbReference type="AlphaFoldDB" id="A0A8J3WYB1"/>
<dbReference type="RefSeq" id="WP_203879956.1">
    <property type="nucleotide sequence ID" value="NZ_BOOK01000077.1"/>
</dbReference>
<comment type="caution">
    <text evidence="1">The sequence shown here is derived from an EMBL/GenBank/DDBJ whole genome shotgun (WGS) entry which is preliminary data.</text>
</comment>